<dbReference type="AlphaFoldDB" id="A0A484QWV1"/>
<gene>
    <name evidence="1" type="ORF">BER1_4165</name>
</gene>
<organism evidence="1">
    <name type="scientific">plant metagenome</name>
    <dbReference type="NCBI Taxonomy" id="1297885"/>
    <lineage>
        <taxon>unclassified sequences</taxon>
        <taxon>metagenomes</taxon>
        <taxon>organismal metagenomes</taxon>
    </lineage>
</organism>
<name>A0A484QWV1_9ZZZZ</name>
<accession>A0A484QWV1</accession>
<sequence>MEDFFAVQCIGRLARAVADATQGAKAGLLDALVVVFLGGIFRRDDIDVAFGRDHDIAHAADVRALRGQVPARHHDDGIAREGGAEGQCPIGFFDGVRGLGREGASRLEAQFVTGIGAFLSSQQVDVPACAHGQLLVGGHMRSPRIDVLPGDEGQVAPRGQHRADVAGARHLRAIAAVPTDRLLVRGLHCAQVDVAARLQTRIVGGAYGGGSQIHILPSPDIQAAGIDARDTADVRASRIAVGVCISGGGQVDVTPRLQGHGLTLDARGDVVDVLACVQVHASALDQAAGLVADVVRGHDSGVARTDGAAVEDIAANVERDIAARDERAVALQVALAHDQVHLRYQDGLRAAIRQRDSLCHHPDQVRGQVAHLLVGQRRAQRQAVLAGELCARRQQGLVLRLVVGVIAHIALARAGHDLVGHQSLFIETVAQPLERSRAVEGIGRLRLACAGRRRVGGGALRAQLLQQEVAGQHVAPSQESAVGGHQIGCIGRGQRLVQAAARDRGGRRNGAHQARAGQ</sequence>
<reference evidence="1" key="1">
    <citation type="submission" date="2019-03" db="EMBL/GenBank/DDBJ databases">
        <authorList>
            <person name="Danneels B."/>
        </authorList>
    </citation>
    <scope>NUCLEOTIDE SEQUENCE</scope>
</reference>
<proteinExistence type="predicted"/>
<dbReference type="EMBL" id="CAADIE010000015">
    <property type="protein sequence ID" value="VFR42176.1"/>
    <property type="molecule type" value="Genomic_DNA"/>
</dbReference>
<evidence type="ECO:0000313" key="1">
    <source>
        <dbReference type="EMBL" id="VFR42176.1"/>
    </source>
</evidence>
<protein>
    <submittedName>
        <fullName evidence="1">Uncharacterized protein</fullName>
    </submittedName>
</protein>